<dbReference type="EMBL" id="KI301833">
    <property type="protein sequence ID" value="ERZ94677.1"/>
    <property type="molecule type" value="Genomic_DNA"/>
</dbReference>
<reference evidence="1" key="1">
    <citation type="submission" date="2013-07" db="EMBL/GenBank/DDBJ databases">
        <title>The genome of an arbuscular mycorrhizal fungus provides insights into the evolution of the oldest plant symbiosis.</title>
        <authorList>
            <consortium name="DOE Joint Genome Institute"/>
            <person name="Tisserant E."/>
            <person name="Malbreil M."/>
            <person name="Kuo A."/>
            <person name="Kohler A."/>
            <person name="Symeonidi A."/>
            <person name="Balestrini R."/>
            <person name="Charron P."/>
            <person name="Duensing N."/>
            <person name="Frei-dit-Frey N."/>
            <person name="Gianinazzi-Pearson V."/>
            <person name="Gilbert B."/>
            <person name="Handa Y."/>
            <person name="Hijri M."/>
            <person name="Kaul R."/>
            <person name="Kawaguchi M."/>
            <person name="Krajinski F."/>
            <person name="Lammers P."/>
            <person name="Lapierre D."/>
            <person name="Masclaux F.G."/>
            <person name="Murat C."/>
            <person name="Morin E."/>
            <person name="Ndikumana S."/>
            <person name="Pagni M."/>
            <person name="Petitpierre D."/>
            <person name="Requena N."/>
            <person name="Rosikiewicz P."/>
            <person name="Riley R."/>
            <person name="Saito K."/>
            <person name="San Clemente H."/>
            <person name="Shapiro H."/>
            <person name="van Tuinen D."/>
            <person name="Becard G."/>
            <person name="Bonfante P."/>
            <person name="Paszkowski U."/>
            <person name="Shachar-Hill Y."/>
            <person name="Young J.P."/>
            <person name="Sanders I.R."/>
            <person name="Henrissat B."/>
            <person name="Rensing S.A."/>
            <person name="Grigoriev I.V."/>
            <person name="Corradi N."/>
            <person name="Roux C."/>
            <person name="Martin F."/>
        </authorList>
    </citation>
    <scope>NUCLEOTIDE SEQUENCE</scope>
    <source>
        <strain evidence="1">DAOM 197198</strain>
    </source>
</reference>
<sequence>MEDNCRLPPYSLENKTEFPNTQTELLNRLKLSRKTKLKSFYFVTSTTNLTPWDLHMPLIINSFTIRISLIVSPVTLLPTNLYPHIFILIIMSQIFQNQLYLAFSGL</sequence>
<dbReference type="AlphaFoldDB" id="U9SL01"/>
<name>U9SL01_RHIID</name>
<protein>
    <submittedName>
        <fullName evidence="1">Uncharacterized protein</fullName>
    </submittedName>
</protein>
<evidence type="ECO:0000313" key="1">
    <source>
        <dbReference type="EMBL" id="ERZ94677.1"/>
    </source>
</evidence>
<organism evidence="1">
    <name type="scientific">Rhizophagus irregularis (strain DAOM 181602 / DAOM 197198 / MUCL 43194)</name>
    <name type="common">Arbuscular mycorrhizal fungus</name>
    <name type="synonym">Glomus intraradices</name>
    <dbReference type="NCBI Taxonomy" id="747089"/>
    <lineage>
        <taxon>Eukaryota</taxon>
        <taxon>Fungi</taxon>
        <taxon>Fungi incertae sedis</taxon>
        <taxon>Mucoromycota</taxon>
        <taxon>Glomeromycotina</taxon>
        <taxon>Glomeromycetes</taxon>
        <taxon>Glomerales</taxon>
        <taxon>Glomeraceae</taxon>
        <taxon>Rhizophagus</taxon>
    </lineage>
</organism>
<gene>
    <name evidence="1" type="ORF">GLOINDRAFT_331716</name>
</gene>
<accession>U9SL01</accession>
<proteinExistence type="predicted"/>
<dbReference type="HOGENOM" id="CLU_2224624_0_0_1"/>